<feature type="compositionally biased region" description="Low complexity" evidence="1">
    <location>
        <begin position="106"/>
        <end position="116"/>
    </location>
</feature>
<sequence length="359" mass="40260">MVQNPRSLVLRTDITSRPQEQEHNPRSRPQSPAPFLPPVPSVPSIEVTTPTGEKFPAAAPPAFEEPPAFAFSQNRVSASWKEREAEFDRQFSFPPRDMPSQPPPAYTSTATPSMTSRQRRLNLPKINSHTRVSSINPEKSPIDCRRWHEKRRNIASIIGFSLCLLIVALLLNYCYILPKLRAEQDIDDDDADSLAGYWNMSATRLELQADGSPDDKCSAKSSEFVRCADSRFLTASDKYSFQLTENDDGSYTGIFSEGIFDADEKVELKLMPSKYGFMTRRLFSTGVVEGKLADDGCTYRAASYVLVTIENGKPTFKITEQQMVSTDGDDCILPQGRLDDSCQCMFIGTKSSSRPDRRR</sequence>
<comment type="caution">
    <text evidence="3">The sequence shown here is derived from an EMBL/GenBank/DDBJ whole genome shotgun (WGS) entry which is preliminary data.</text>
</comment>
<dbReference type="EMBL" id="JAVHNQ010000007">
    <property type="protein sequence ID" value="KAK6341598.1"/>
    <property type="molecule type" value="Genomic_DNA"/>
</dbReference>
<gene>
    <name evidence="3" type="ORF">TWF696_008669</name>
</gene>
<reference evidence="3 4" key="1">
    <citation type="submission" date="2019-10" db="EMBL/GenBank/DDBJ databases">
        <authorList>
            <person name="Palmer J.M."/>
        </authorList>
    </citation>
    <scope>NUCLEOTIDE SEQUENCE [LARGE SCALE GENOMIC DNA]</scope>
    <source>
        <strain evidence="3 4">TWF696</strain>
    </source>
</reference>
<feature type="region of interest" description="Disordered" evidence="1">
    <location>
        <begin position="1"/>
        <end position="62"/>
    </location>
</feature>
<proteinExistence type="predicted"/>
<feature type="compositionally biased region" description="Pro residues" evidence="1">
    <location>
        <begin position="31"/>
        <end position="41"/>
    </location>
</feature>
<feature type="compositionally biased region" description="Pro residues" evidence="1">
    <location>
        <begin position="96"/>
        <end position="105"/>
    </location>
</feature>
<dbReference type="Proteomes" id="UP001375240">
    <property type="component" value="Unassembled WGS sequence"/>
</dbReference>
<feature type="transmembrane region" description="Helical" evidence="2">
    <location>
        <begin position="154"/>
        <end position="173"/>
    </location>
</feature>
<evidence type="ECO:0000313" key="3">
    <source>
        <dbReference type="EMBL" id="KAK6341598.1"/>
    </source>
</evidence>
<feature type="region of interest" description="Disordered" evidence="1">
    <location>
        <begin position="91"/>
        <end position="117"/>
    </location>
</feature>
<protein>
    <submittedName>
        <fullName evidence="3">Uncharacterized protein</fullName>
    </submittedName>
</protein>
<keyword evidence="2" id="KW-0812">Transmembrane</keyword>
<accession>A0AAV9UM31</accession>
<keyword evidence="4" id="KW-1185">Reference proteome</keyword>
<evidence type="ECO:0000256" key="1">
    <source>
        <dbReference type="SAM" id="MobiDB-lite"/>
    </source>
</evidence>
<keyword evidence="2" id="KW-1133">Transmembrane helix</keyword>
<dbReference type="AlphaFoldDB" id="A0AAV9UM31"/>
<evidence type="ECO:0000313" key="4">
    <source>
        <dbReference type="Proteomes" id="UP001375240"/>
    </source>
</evidence>
<keyword evidence="2" id="KW-0472">Membrane</keyword>
<name>A0AAV9UM31_9PEZI</name>
<evidence type="ECO:0000256" key="2">
    <source>
        <dbReference type="SAM" id="Phobius"/>
    </source>
</evidence>
<organism evidence="3 4">
    <name type="scientific">Orbilia brochopaga</name>
    <dbReference type="NCBI Taxonomy" id="3140254"/>
    <lineage>
        <taxon>Eukaryota</taxon>
        <taxon>Fungi</taxon>
        <taxon>Dikarya</taxon>
        <taxon>Ascomycota</taxon>
        <taxon>Pezizomycotina</taxon>
        <taxon>Orbiliomycetes</taxon>
        <taxon>Orbiliales</taxon>
        <taxon>Orbiliaceae</taxon>
        <taxon>Orbilia</taxon>
    </lineage>
</organism>